<feature type="region of interest" description="Disordered" evidence="1">
    <location>
        <begin position="202"/>
        <end position="245"/>
    </location>
</feature>
<evidence type="ECO:0000313" key="4">
    <source>
        <dbReference type="Proteomes" id="UP000027586"/>
    </source>
</evidence>
<dbReference type="InterPro" id="IPR001202">
    <property type="entry name" value="WW_dom"/>
</dbReference>
<feature type="compositionally biased region" description="Basic and acidic residues" evidence="1">
    <location>
        <begin position="454"/>
        <end position="470"/>
    </location>
</feature>
<dbReference type="SUPFAM" id="SSF51045">
    <property type="entry name" value="WW domain"/>
    <property type="match status" value="1"/>
</dbReference>
<dbReference type="InterPro" id="IPR036020">
    <property type="entry name" value="WW_dom_sf"/>
</dbReference>
<dbReference type="EMBL" id="CBTN010000021">
    <property type="protein sequence ID" value="CDH54144.1"/>
    <property type="molecule type" value="Genomic_DNA"/>
</dbReference>
<organism evidence="3 4">
    <name type="scientific">Lichtheimia corymbifera JMRC:FSU:9682</name>
    <dbReference type="NCBI Taxonomy" id="1263082"/>
    <lineage>
        <taxon>Eukaryota</taxon>
        <taxon>Fungi</taxon>
        <taxon>Fungi incertae sedis</taxon>
        <taxon>Mucoromycota</taxon>
        <taxon>Mucoromycotina</taxon>
        <taxon>Mucoromycetes</taxon>
        <taxon>Mucorales</taxon>
        <taxon>Lichtheimiaceae</taxon>
        <taxon>Lichtheimia</taxon>
    </lineage>
</organism>
<feature type="compositionally biased region" description="Polar residues" evidence="1">
    <location>
        <begin position="299"/>
        <end position="319"/>
    </location>
</feature>
<proteinExistence type="predicted"/>
<feature type="compositionally biased region" description="Basic and acidic residues" evidence="1">
    <location>
        <begin position="636"/>
        <end position="648"/>
    </location>
</feature>
<dbReference type="VEuPathDB" id="FungiDB:LCOR_05420.1"/>
<dbReference type="Pfam" id="PF00397">
    <property type="entry name" value="WW"/>
    <property type="match status" value="1"/>
</dbReference>
<feature type="region of interest" description="Disordered" evidence="1">
    <location>
        <begin position="156"/>
        <end position="179"/>
    </location>
</feature>
<feature type="compositionally biased region" description="Basic and acidic residues" evidence="1">
    <location>
        <begin position="61"/>
        <end position="75"/>
    </location>
</feature>
<feature type="compositionally biased region" description="Polar residues" evidence="1">
    <location>
        <begin position="583"/>
        <end position="608"/>
    </location>
</feature>
<feature type="compositionally biased region" description="Low complexity" evidence="1">
    <location>
        <begin position="721"/>
        <end position="751"/>
    </location>
</feature>
<dbReference type="Gene3D" id="2.20.70.10">
    <property type="match status" value="1"/>
</dbReference>
<dbReference type="OrthoDB" id="548295at2759"/>
<feature type="compositionally biased region" description="Basic and acidic residues" evidence="1">
    <location>
        <begin position="479"/>
        <end position="551"/>
    </location>
</feature>
<evidence type="ECO:0000313" key="3">
    <source>
        <dbReference type="EMBL" id="CDH54144.1"/>
    </source>
</evidence>
<dbReference type="Proteomes" id="UP000027586">
    <property type="component" value="Unassembled WGS sequence"/>
</dbReference>
<dbReference type="AlphaFoldDB" id="A0A068RVW2"/>
<feature type="compositionally biased region" description="Polar residues" evidence="1">
    <location>
        <begin position="158"/>
        <end position="169"/>
    </location>
</feature>
<keyword evidence="4" id="KW-1185">Reference proteome</keyword>
<dbReference type="PROSITE" id="PS01159">
    <property type="entry name" value="WW_DOMAIN_1"/>
    <property type="match status" value="1"/>
</dbReference>
<feature type="region of interest" description="Disordered" evidence="1">
    <location>
        <begin position="257"/>
        <end position="881"/>
    </location>
</feature>
<feature type="compositionally biased region" description="Basic and acidic residues" evidence="1">
    <location>
        <begin position="752"/>
        <end position="767"/>
    </location>
</feature>
<feature type="compositionally biased region" description="Basic and acidic residues" evidence="1">
    <location>
        <begin position="776"/>
        <end position="799"/>
    </location>
</feature>
<accession>A0A068RVW2</accession>
<feature type="domain" description="WW" evidence="2">
    <location>
        <begin position="662"/>
        <end position="695"/>
    </location>
</feature>
<dbReference type="SMART" id="SM00456">
    <property type="entry name" value="WW"/>
    <property type="match status" value="1"/>
</dbReference>
<feature type="compositionally biased region" description="Low complexity" evidence="1">
    <location>
        <begin position="828"/>
        <end position="840"/>
    </location>
</feature>
<feature type="compositionally biased region" description="Low complexity" evidence="1">
    <location>
        <begin position="334"/>
        <end position="353"/>
    </location>
</feature>
<evidence type="ECO:0000259" key="2">
    <source>
        <dbReference type="PROSITE" id="PS50020"/>
    </source>
</evidence>
<dbReference type="CDD" id="cd00201">
    <property type="entry name" value="WW"/>
    <property type="match status" value="1"/>
</dbReference>
<feature type="compositionally biased region" description="Low complexity" evidence="1">
    <location>
        <begin position="170"/>
        <end position="179"/>
    </location>
</feature>
<dbReference type="PROSITE" id="PS50020">
    <property type="entry name" value="WW_DOMAIN_2"/>
    <property type="match status" value="1"/>
</dbReference>
<feature type="region of interest" description="Disordered" evidence="1">
    <location>
        <begin position="36"/>
        <end position="138"/>
    </location>
</feature>
<evidence type="ECO:0000256" key="1">
    <source>
        <dbReference type="SAM" id="MobiDB-lite"/>
    </source>
</evidence>
<reference evidence="3" key="1">
    <citation type="submission" date="2013-08" db="EMBL/GenBank/DDBJ databases">
        <title>Gene expansion shapes genome architecture in the human pathogen Lichtheimia corymbifera: an evolutionary genomics analysis in the ancient terrestrial Mucorales (Mucoromycotina).</title>
        <authorList>
            <person name="Schwartze V.U."/>
            <person name="Winter S."/>
            <person name="Shelest E."/>
            <person name="Marcet-Houben M."/>
            <person name="Horn F."/>
            <person name="Wehner S."/>
            <person name="Hoffmann K."/>
            <person name="Riege K."/>
            <person name="Sammeth M."/>
            <person name="Nowrousian M."/>
            <person name="Valiante V."/>
            <person name="Linde J."/>
            <person name="Jacobsen I.D."/>
            <person name="Marz M."/>
            <person name="Brakhage A.A."/>
            <person name="Gabaldon T."/>
            <person name="Bocker S."/>
            <person name="Voigt K."/>
        </authorList>
    </citation>
    <scope>NUCLEOTIDE SEQUENCE [LARGE SCALE GENOMIC DNA]</scope>
    <source>
        <strain evidence="3">FSU 9682</strain>
    </source>
</reference>
<dbReference type="STRING" id="1263082.A0A068RVW2"/>
<feature type="compositionally biased region" description="Basic and acidic residues" evidence="1">
    <location>
        <begin position="841"/>
        <end position="851"/>
    </location>
</feature>
<feature type="compositionally biased region" description="Basic and acidic residues" evidence="1">
    <location>
        <begin position="278"/>
        <end position="295"/>
    </location>
</feature>
<sequence>MKNSPLSTANFKEGSFHYTRLPAFCMSYHRHSYSRGNGRTSVFNRLGRRRQDYNPSYHPSTFDDRYLDDDQHDEYASSPYEYQPYDGYMEDEDDYVDTMPPRYGSYRQQQRYHSNYHRYEPSPSPPPTHRSTKRVGSYSPSEIIITAPLNGGRIVSKGEQSSHPQMLTASFTPSPSTTPGYDTAVPAHISPPQTTAVWLNQQPHQQQPPYSNSYPVIETSHPPPMISQPLVSQHHELPSPTTTRYLNGSELNQIAMTTQQKPSPRRGGDTYIPNYSRQSHDGSRPSKKQRIEPTKPKHSSNNDTPKATSAQKSASNVTSKARPEKSSSPKKQASPTKNSTSTTSSSKGKSPSSRVDEKPTTQPMPPKASFESKKKDTVDTSEPKMDHTQSQQPVERKNGMSPSGESVISMDIGIGEQSDIMLPDWSIETEEEFAVDTNQQQEKSSSSSSSSSQQHDKEESKLQEDDDARKQRQVNEPQRQQDQRKQQEQPPKKKQENEADQPKKQKPAEKKQEQDDENESKQHDLLEKEQSSAREPNHGKRERPEEDDKSQVHVKKQARKGNENHQPRDVMQNGYKEDINAVQHGNDSDNQGTSASEVHDQLGTTTQDRITREEKDVPGKSEQESSHVAEQSNVDQHQKEDNQEERKQNGVKHGLFDTEDDRTLPKPWQAIVSSRGYVYYYNTETGLSTWERPKASPPPPSSSPSIPAPSVEENDSTAKETTSSDNNNDTSTTTTTITIAPTSSSSPSSSSTDKDKQSQPEKEKEVHQQQQQQPQRDVEKQISAPRDPRLRKGETERKKSPTTLSSSSSSSSLRRSTNDSSLRDRSHSSSPRPTPTSIPTNDKRYRNDRYYDSYSYPRSHMDSYRPNYGPSYNSSSRRRDD</sequence>
<feature type="compositionally biased region" description="Polar residues" evidence="1">
    <location>
        <begin position="202"/>
        <end position="214"/>
    </location>
</feature>
<comment type="caution">
    <text evidence="3">The sequence shown here is derived from an EMBL/GenBank/DDBJ whole genome shotgun (WGS) entry which is preliminary data.</text>
</comment>
<feature type="compositionally biased region" description="Basic and acidic residues" evidence="1">
    <location>
        <begin position="609"/>
        <end position="627"/>
    </location>
</feature>
<protein>
    <recommendedName>
        <fullName evidence="2">WW domain-containing protein</fullName>
    </recommendedName>
</protein>
<name>A0A068RVW2_9FUNG</name>
<feature type="compositionally biased region" description="Basic and acidic residues" evidence="1">
    <location>
        <begin position="370"/>
        <end position="387"/>
    </location>
</feature>
<feature type="compositionally biased region" description="Low complexity" evidence="1">
    <location>
        <begin position="439"/>
        <end position="453"/>
    </location>
</feature>
<feature type="compositionally biased region" description="Low complexity" evidence="1">
    <location>
        <begin position="801"/>
        <end position="820"/>
    </location>
</feature>
<gene>
    <name evidence="3" type="ORF">LCOR_05420.1</name>
</gene>